<evidence type="ECO:0000256" key="1">
    <source>
        <dbReference type="SAM" id="MobiDB-lite"/>
    </source>
</evidence>
<comment type="caution">
    <text evidence="2">The sequence shown here is derived from an EMBL/GenBank/DDBJ whole genome shotgun (WGS) entry which is preliminary data.</text>
</comment>
<proteinExistence type="predicted"/>
<name>A0A3M7PRQ6_BRAPC</name>
<reference evidence="2 3" key="1">
    <citation type="journal article" date="2018" name="Sci. Rep.">
        <title>Genomic signatures of local adaptation to the degree of environmental predictability in rotifers.</title>
        <authorList>
            <person name="Franch-Gras L."/>
            <person name="Hahn C."/>
            <person name="Garcia-Roger E.M."/>
            <person name="Carmona M.J."/>
            <person name="Serra M."/>
            <person name="Gomez A."/>
        </authorList>
    </citation>
    <scope>NUCLEOTIDE SEQUENCE [LARGE SCALE GENOMIC DNA]</scope>
    <source>
        <strain evidence="2">HYR1</strain>
    </source>
</reference>
<feature type="compositionally biased region" description="Basic and acidic residues" evidence="1">
    <location>
        <begin position="77"/>
        <end position="88"/>
    </location>
</feature>
<gene>
    <name evidence="2" type="ORF">BpHYR1_048670</name>
</gene>
<dbReference type="AlphaFoldDB" id="A0A3M7PRQ6"/>
<evidence type="ECO:0000313" key="2">
    <source>
        <dbReference type="EMBL" id="RNA01471.1"/>
    </source>
</evidence>
<accession>A0A3M7PRQ6</accession>
<organism evidence="2 3">
    <name type="scientific">Brachionus plicatilis</name>
    <name type="common">Marine rotifer</name>
    <name type="synonym">Brachionus muelleri</name>
    <dbReference type="NCBI Taxonomy" id="10195"/>
    <lineage>
        <taxon>Eukaryota</taxon>
        <taxon>Metazoa</taxon>
        <taxon>Spiralia</taxon>
        <taxon>Gnathifera</taxon>
        <taxon>Rotifera</taxon>
        <taxon>Eurotatoria</taxon>
        <taxon>Monogononta</taxon>
        <taxon>Pseudotrocha</taxon>
        <taxon>Ploima</taxon>
        <taxon>Brachionidae</taxon>
        <taxon>Brachionus</taxon>
    </lineage>
</organism>
<protein>
    <recommendedName>
        <fullName evidence="4">RNA-directed DNA polymerase from mobile element jockey-like</fullName>
    </recommendedName>
</protein>
<dbReference type="Proteomes" id="UP000276133">
    <property type="component" value="Unassembled WGS sequence"/>
</dbReference>
<sequence>MTSDHFPIEASISMGYQLENKSAEGRVPKAWKTSIITMIQKKASSLQDLMCSQKIQKKKGRLESFSNAADKAIPYKNESKADKKNEKP</sequence>
<evidence type="ECO:0008006" key="4">
    <source>
        <dbReference type="Google" id="ProtNLM"/>
    </source>
</evidence>
<feature type="region of interest" description="Disordered" evidence="1">
    <location>
        <begin position="61"/>
        <end position="88"/>
    </location>
</feature>
<dbReference type="EMBL" id="REGN01009310">
    <property type="protein sequence ID" value="RNA01471.1"/>
    <property type="molecule type" value="Genomic_DNA"/>
</dbReference>
<keyword evidence="3" id="KW-1185">Reference proteome</keyword>
<evidence type="ECO:0000313" key="3">
    <source>
        <dbReference type="Proteomes" id="UP000276133"/>
    </source>
</evidence>